<proteinExistence type="predicted"/>
<protein>
    <submittedName>
        <fullName evidence="2">Uncharacterized protein</fullName>
    </submittedName>
</protein>
<keyword evidence="3" id="KW-1185">Reference proteome</keyword>
<accession>A0A4C1Z9B5</accession>
<dbReference type="AlphaFoldDB" id="A0A4C1Z9B5"/>
<evidence type="ECO:0000313" key="2">
    <source>
        <dbReference type="EMBL" id="GBP83509.1"/>
    </source>
</evidence>
<name>A0A4C1Z9B5_EUMVA</name>
<dbReference type="Proteomes" id="UP000299102">
    <property type="component" value="Unassembled WGS sequence"/>
</dbReference>
<feature type="region of interest" description="Disordered" evidence="1">
    <location>
        <begin position="26"/>
        <end position="49"/>
    </location>
</feature>
<reference evidence="2 3" key="1">
    <citation type="journal article" date="2019" name="Commun. Biol.">
        <title>The bagworm genome reveals a unique fibroin gene that provides high tensile strength.</title>
        <authorList>
            <person name="Kono N."/>
            <person name="Nakamura H."/>
            <person name="Ohtoshi R."/>
            <person name="Tomita M."/>
            <person name="Numata K."/>
            <person name="Arakawa K."/>
        </authorList>
    </citation>
    <scope>NUCLEOTIDE SEQUENCE [LARGE SCALE GENOMIC DNA]</scope>
</reference>
<organism evidence="2 3">
    <name type="scientific">Eumeta variegata</name>
    <name type="common">Bagworm moth</name>
    <name type="synonym">Eumeta japonica</name>
    <dbReference type="NCBI Taxonomy" id="151549"/>
    <lineage>
        <taxon>Eukaryota</taxon>
        <taxon>Metazoa</taxon>
        <taxon>Ecdysozoa</taxon>
        <taxon>Arthropoda</taxon>
        <taxon>Hexapoda</taxon>
        <taxon>Insecta</taxon>
        <taxon>Pterygota</taxon>
        <taxon>Neoptera</taxon>
        <taxon>Endopterygota</taxon>
        <taxon>Lepidoptera</taxon>
        <taxon>Glossata</taxon>
        <taxon>Ditrysia</taxon>
        <taxon>Tineoidea</taxon>
        <taxon>Psychidae</taxon>
        <taxon>Oiketicinae</taxon>
        <taxon>Eumeta</taxon>
    </lineage>
</organism>
<dbReference type="OrthoDB" id="260519at2759"/>
<comment type="caution">
    <text evidence="2">The sequence shown here is derived from an EMBL/GenBank/DDBJ whole genome shotgun (WGS) entry which is preliminary data.</text>
</comment>
<gene>
    <name evidence="2" type="ORF">EVAR_98854_1</name>
</gene>
<evidence type="ECO:0000313" key="3">
    <source>
        <dbReference type="Proteomes" id="UP000299102"/>
    </source>
</evidence>
<feature type="compositionally biased region" description="Polar residues" evidence="1">
    <location>
        <begin position="30"/>
        <end position="40"/>
    </location>
</feature>
<dbReference type="EMBL" id="BGZK01001625">
    <property type="protein sequence ID" value="GBP83509.1"/>
    <property type="molecule type" value="Genomic_DNA"/>
</dbReference>
<evidence type="ECO:0000256" key="1">
    <source>
        <dbReference type="SAM" id="MobiDB-lite"/>
    </source>
</evidence>
<sequence length="183" mass="20312">MARIEPGTSRFEGDALSHGAAAALFHSHPRSPTQNVNSRENNFHRRKVHRPRLRSRFEEPSDADWKIRLYETTSSKCCAVLILCVGGAADDGDVMKFDSAAPAHAASTAPAPTLDMEQFRLLPDLSKQEQRSWSPAEAARCDGRDGRRLCIVFDGALYDVTDFAHLVNFNSSLTDNPHLNILH</sequence>